<dbReference type="PROSITE" id="PS00036">
    <property type="entry name" value="BZIP_BASIC"/>
    <property type="match status" value="1"/>
</dbReference>
<feature type="compositionally biased region" description="Polar residues" evidence="4">
    <location>
        <begin position="332"/>
        <end position="344"/>
    </location>
</feature>
<dbReference type="InterPro" id="IPR050936">
    <property type="entry name" value="AP-1-like"/>
</dbReference>
<dbReference type="GO" id="GO:0001228">
    <property type="term" value="F:DNA-binding transcription activator activity, RNA polymerase II-specific"/>
    <property type="evidence" value="ECO:0007669"/>
    <property type="project" value="TreeGrafter"/>
</dbReference>
<dbReference type="SUPFAM" id="SSF57959">
    <property type="entry name" value="Leucine zipper domain"/>
    <property type="match status" value="1"/>
</dbReference>
<dbReference type="AlphaFoldDB" id="A0A9W9SVH4"/>
<dbReference type="InterPro" id="IPR046347">
    <property type="entry name" value="bZIP_sf"/>
</dbReference>
<feature type="region of interest" description="Disordered" evidence="4">
    <location>
        <begin position="1"/>
        <end position="78"/>
    </location>
</feature>
<dbReference type="Proteomes" id="UP001147752">
    <property type="component" value="Unassembled WGS sequence"/>
</dbReference>
<sequence>MVSMVDHSDMVMDSIVPKHEPGPDGSISSTVSTPDPEAEPLTQDAAQTQKRKGGRKPIYATSEERKQRNRQAQAAFRERRTEYIRQLETTIKRNEESLQSLQQSHRSAADECLMLRYKNSLLERILLEKGIDVQAELRLKTGAPGAPPKANPMPKAPSAAARPNQRHPAGIASKPETFGMSQREGAYGIPSPQFQATPTSHVSSPSHAKSPGFGFQGAMSPAEGRPQLLPQPRTFSQTSPPAISMPQTEPPDSKPQSRGAMGPRGARVAAAYYPSPFQKHYDQLGKPIFASIQQVPPQLTSQAEQEYDAQADMVDDDHDGSTSYVPGFTPQSVASGSHNMSGFNQPPGEGTPSDFGNANQLLGQYEPMLDTDPFGLSASMHFPTPFNYEHNSRQ</sequence>
<dbReference type="RefSeq" id="XP_056584300.1">
    <property type="nucleotide sequence ID" value="XM_056720165.1"/>
</dbReference>
<reference evidence="6" key="2">
    <citation type="journal article" date="2023" name="IMA Fungus">
        <title>Comparative genomic study of the Penicillium genus elucidates a diverse pangenome and 15 lateral gene transfer events.</title>
        <authorList>
            <person name="Petersen C."/>
            <person name="Sorensen T."/>
            <person name="Nielsen M.R."/>
            <person name="Sondergaard T.E."/>
            <person name="Sorensen J.L."/>
            <person name="Fitzpatrick D.A."/>
            <person name="Frisvad J.C."/>
            <person name="Nielsen K.L."/>
        </authorList>
    </citation>
    <scope>NUCLEOTIDE SEQUENCE</scope>
    <source>
        <strain evidence="6">IBT 3081</strain>
    </source>
</reference>
<protein>
    <recommendedName>
        <fullName evidence="5">BZIP domain-containing protein</fullName>
    </recommendedName>
</protein>
<feature type="compositionally biased region" description="Pro residues" evidence="4">
    <location>
        <begin position="145"/>
        <end position="155"/>
    </location>
</feature>
<reference evidence="6" key="1">
    <citation type="submission" date="2022-12" db="EMBL/GenBank/DDBJ databases">
        <authorList>
            <person name="Petersen C."/>
        </authorList>
    </citation>
    <scope>NUCLEOTIDE SEQUENCE</scope>
    <source>
        <strain evidence="6">IBT 3081</strain>
    </source>
</reference>
<dbReference type="EMBL" id="JAPZBT010000001">
    <property type="protein sequence ID" value="KAJ5384524.1"/>
    <property type="molecule type" value="Genomic_DNA"/>
</dbReference>
<organism evidence="6 7">
    <name type="scientific">Penicillium concentricum</name>
    <dbReference type="NCBI Taxonomy" id="293559"/>
    <lineage>
        <taxon>Eukaryota</taxon>
        <taxon>Fungi</taxon>
        <taxon>Dikarya</taxon>
        <taxon>Ascomycota</taxon>
        <taxon>Pezizomycotina</taxon>
        <taxon>Eurotiomycetes</taxon>
        <taxon>Eurotiomycetidae</taxon>
        <taxon>Eurotiales</taxon>
        <taxon>Aspergillaceae</taxon>
        <taxon>Penicillium</taxon>
    </lineage>
</organism>
<feature type="domain" description="BZIP" evidence="5">
    <location>
        <begin position="65"/>
        <end position="79"/>
    </location>
</feature>
<dbReference type="OrthoDB" id="2285533at2759"/>
<feature type="compositionally biased region" description="Polar residues" evidence="4">
    <location>
        <begin position="192"/>
        <end position="207"/>
    </location>
</feature>
<keyword evidence="2" id="KW-0539">Nucleus</keyword>
<evidence type="ECO:0000256" key="3">
    <source>
        <dbReference type="SAM" id="Coils"/>
    </source>
</evidence>
<dbReference type="GO" id="GO:0000976">
    <property type="term" value="F:transcription cis-regulatory region binding"/>
    <property type="evidence" value="ECO:0007669"/>
    <property type="project" value="InterPro"/>
</dbReference>
<dbReference type="Gene3D" id="1.20.5.170">
    <property type="match status" value="1"/>
</dbReference>
<keyword evidence="3" id="KW-0175">Coiled coil</keyword>
<dbReference type="GeneID" id="81459348"/>
<keyword evidence="7" id="KW-1185">Reference proteome</keyword>
<proteinExistence type="predicted"/>
<evidence type="ECO:0000313" key="7">
    <source>
        <dbReference type="Proteomes" id="UP001147752"/>
    </source>
</evidence>
<evidence type="ECO:0000256" key="4">
    <source>
        <dbReference type="SAM" id="MobiDB-lite"/>
    </source>
</evidence>
<feature type="compositionally biased region" description="Basic and acidic residues" evidence="4">
    <location>
        <begin position="1"/>
        <end position="22"/>
    </location>
</feature>
<feature type="region of interest" description="Disordered" evidence="4">
    <location>
        <begin position="142"/>
        <end position="265"/>
    </location>
</feature>
<dbReference type="CDD" id="cd14688">
    <property type="entry name" value="bZIP_YAP"/>
    <property type="match status" value="1"/>
</dbReference>
<feature type="coiled-coil region" evidence="3">
    <location>
        <begin position="84"/>
        <end position="111"/>
    </location>
</feature>
<dbReference type="InterPro" id="IPR004827">
    <property type="entry name" value="bZIP"/>
</dbReference>
<gene>
    <name evidence="6" type="ORF">N7517_002435</name>
</gene>
<feature type="region of interest" description="Disordered" evidence="4">
    <location>
        <begin position="332"/>
        <end position="394"/>
    </location>
</feature>
<name>A0A9W9SVH4_9EURO</name>
<feature type="compositionally biased region" description="Polar residues" evidence="4">
    <location>
        <begin position="233"/>
        <end position="247"/>
    </location>
</feature>
<dbReference type="PANTHER" id="PTHR40621:SF9">
    <property type="entry name" value="MEAB PROTEIN"/>
    <property type="match status" value="1"/>
</dbReference>
<comment type="caution">
    <text evidence="6">The sequence shown here is derived from an EMBL/GenBank/DDBJ whole genome shotgun (WGS) entry which is preliminary data.</text>
</comment>
<evidence type="ECO:0000313" key="6">
    <source>
        <dbReference type="EMBL" id="KAJ5384524.1"/>
    </source>
</evidence>
<evidence type="ECO:0000256" key="2">
    <source>
        <dbReference type="ARBA" id="ARBA00023242"/>
    </source>
</evidence>
<evidence type="ECO:0000259" key="5">
    <source>
        <dbReference type="PROSITE" id="PS00036"/>
    </source>
</evidence>
<evidence type="ECO:0000256" key="1">
    <source>
        <dbReference type="ARBA" id="ARBA00004123"/>
    </source>
</evidence>
<dbReference type="PANTHER" id="PTHR40621">
    <property type="entry name" value="TRANSCRIPTION FACTOR KAPC-RELATED"/>
    <property type="match status" value="1"/>
</dbReference>
<comment type="subcellular location">
    <subcellularLocation>
        <location evidence="1">Nucleus</location>
    </subcellularLocation>
</comment>
<dbReference type="GO" id="GO:0090575">
    <property type="term" value="C:RNA polymerase II transcription regulator complex"/>
    <property type="evidence" value="ECO:0007669"/>
    <property type="project" value="TreeGrafter"/>
</dbReference>
<accession>A0A9W9SVH4</accession>